<dbReference type="PROSITE" id="PS00600">
    <property type="entry name" value="AA_TRANSFER_CLASS_3"/>
    <property type="match status" value="1"/>
</dbReference>
<dbReference type="GO" id="GO:0030170">
    <property type="term" value="F:pyridoxal phosphate binding"/>
    <property type="evidence" value="ECO:0007669"/>
    <property type="project" value="InterPro"/>
</dbReference>
<keyword evidence="2" id="KW-0663">Pyridoxal phosphate</keyword>
<dbReference type="SUPFAM" id="SSF53383">
    <property type="entry name" value="PLP-dependent transferases"/>
    <property type="match status" value="1"/>
</dbReference>
<dbReference type="EMBL" id="JNSL01000141">
    <property type="protein sequence ID" value="KGA14631.1"/>
    <property type="molecule type" value="Genomic_DNA"/>
</dbReference>
<dbReference type="AlphaFoldDB" id="A0A094QJN0"/>
<name>A0A094QJN0_9ZZZZ</name>
<dbReference type="CDD" id="cd00610">
    <property type="entry name" value="OAT_like"/>
    <property type="match status" value="1"/>
</dbReference>
<evidence type="ECO:0000256" key="2">
    <source>
        <dbReference type="ARBA" id="ARBA00022898"/>
    </source>
</evidence>
<dbReference type="Pfam" id="PF00202">
    <property type="entry name" value="Aminotran_3"/>
    <property type="match status" value="1"/>
</dbReference>
<dbReference type="GO" id="GO:0008483">
    <property type="term" value="F:transaminase activity"/>
    <property type="evidence" value="ECO:0007669"/>
    <property type="project" value="InterPro"/>
</dbReference>
<dbReference type="Gene3D" id="3.90.1150.10">
    <property type="entry name" value="Aspartate Aminotransferase, domain 1"/>
    <property type="match status" value="1"/>
</dbReference>
<dbReference type="InterPro" id="IPR015421">
    <property type="entry name" value="PyrdxlP-dep_Trfase_major"/>
</dbReference>
<comment type="cofactor">
    <cofactor evidence="1">
        <name>pyridoxal 5'-phosphate</name>
        <dbReference type="ChEBI" id="CHEBI:597326"/>
    </cofactor>
</comment>
<proteinExistence type="predicted"/>
<dbReference type="InterPro" id="IPR015422">
    <property type="entry name" value="PyrdxlP-dep_Trfase_small"/>
</dbReference>
<accession>A0A094QJN0</accession>
<evidence type="ECO:0000313" key="3">
    <source>
        <dbReference type="EMBL" id="KGA14631.1"/>
    </source>
</evidence>
<protein>
    <recommendedName>
        <fullName evidence="4">Aspartate aminotransferase family protein</fullName>
    </recommendedName>
</protein>
<comment type="caution">
    <text evidence="3">The sequence shown here is derived from an EMBL/GenBank/DDBJ whole genome shotgun (WGS) entry which is preliminary data.</text>
</comment>
<dbReference type="PANTHER" id="PTHR43713:SF3">
    <property type="entry name" value="GLUTAMATE-1-SEMIALDEHYDE 2,1-AMINOMUTASE 1, CHLOROPLASTIC-RELATED"/>
    <property type="match status" value="1"/>
</dbReference>
<reference evidence="3" key="1">
    <citation type="submission" date="2014-06" db="EMBL/GenBank/DDBJ databases">
        <title>Key roles for freshwater Actinobacteria revealed by deep metagenomic sequencing.</title>
        <authorList>
            <person name="Ghai R."/>
            <person name="Mizuno C.M."/>
            <person name="Picazo A."/>
            <person name="Camacho A."/>
            <person name="Rodriguez-Valera F."/>
        </authorList>
    </citation>
    <scope>NUCLEOTIDE SEQUENCE</scope>
</reference>
<dbReference type="PANTHER" id="PTHR43713">
    <property type="entry name" value="GLUTAMATE-1-SEMIALDEHYDE 2,1-AMINOMUTASE"/>
    <property type="match status" value="1"/>
</dbReference>
<dbReference type="InterPro" id="IPR005814">
    <property type="entry name" value="Aminotrans_3"/>
</dbReference>
<dbReference type="Gene3D" id="3.40.640.10">
    <property type="entry name" value="Type I PLP-dependent aspartate aminotransferase-like (Major domain)"/>
    <property type="match status" value="1"/>
</dbReference>
<evidence type="ECO:0000256" key="1">
    <source>
        <dbReference type="ARBA" id="ARBA00001933"/>
    </source>
</evidence>
<organism evidence="3">
    <name type="scientific">freshwater metagenome</name>
    <dbReference type="NCBI Taxonomy" id="449393"/>
    <lineage>
        <taxon>unclassified sequences</taxon>
        <taxon>metagenomes</taxon>
        <taxon>ecological metagenomes</taxon>
    </lineage>
</organism>
<gene>
    <name evidence="3" type="ORF">GM51_16785</name>
</gene>
<sequence>MNDRASNSSDNNLLARAQKVFPGGVNSNVRLAVKDRFIVRGSGSRVWDLEGNEFIDYLLGQGPNFLGHANPEILDAVTAAMHDGMLFGAQNPLEIEAAELVLDAIQWAEQLRFNVTGTEAVQTALRVARANTGKNKFIRFQGHYHGWLDNVLASTKLGVGKPVSLGQPMSALSDCLVLPWNDLEAVRKAIIDDPDIAAIITEPMMVNSGAIVPETGFLEGLREICTEKKIVLIFDEVITGFRLSRGGAAQRFGVTPDLATYGKAIAGGFPVAAIAGSEKLLHKIGTGEINHSGTFNGYAIGSAAVIAAMKILARPNIYADLENLGTILMEGMKQMAIKHGAPLHIQGLPMAFHLSFGSDEKIRNYEDLLKQNDAMYKEFVAVVRQSNIWITDRGIWYLSMAHTHEDVKETLQRFDNALSKMNFDL</sequence>
<evidence type="ECO:0008006" key="4">
    <source>
        <dbReference type="Google" id="ProtNLM"/>
    </source>
</evidence>
<dbReference type="InterPro" id="IPR015424">
    <property type="entry name" value="PyrdxlP-dep_Trfase"/>
</dbReference>
<dbReference type="InterPro" id="IPR049704">
    <property type="entry name" value="Aminotrans_3_PPA_site"/>
</dbReference>